<evidence type="ECO:0000256" key="1">
    <source>
        <dbReference type="ARBA" id="ARBA00004141"/>
    </source>
</evidence>
<dbReference type="AlphaFoldDB" id="A0AA36NIU4"/>
<keyword evidence="3" id="KW-0677">Repeat</keyword>
<dbReference type="GO" id="GO:0003729">
    <property type="term" value="F:mRNA binding"/>
    <property type="evidence" value="ECO:0007669"/>
    <property type="project" value="TreeGrafter"/>
</dbReference>
<evidence type="ECO:0008006" key="8">
    <source>
        <dbReference type="Google" id="ProtNLM"/>
    </source>
</evidence>
<dbReference type="Proteomes" id="UP001178507">
    <property type="component" value="Unassembled WGS sequence"/>
</dbReference>
<gene>
    <name evidence="6" type="ORF">EVOR1521_LOCUS26511</name>
</gene>
<evidence type="ECO:0000256" key="4">
    <source>
        <dbReference type="ARBA" id="ARBA00022989"/>
    </source>
</evidence>
<protein>
    <recommendedName>
        <fullName evidence="8">Pentatricopeptide repeat-containing protein, chloroplastic</fullName>
    </recommendedName>
</protein>
<keyword evidence="7" id="KW-1185">Reference proteome</keyword>
<keyword evidence="4" id="KW-1133">Transmembrane helix</keyword>
<keyword evidence="5" id="KW-0472">Membrane</keyword>
<dbReference type="Pfam" id="PF01535">
    <property type="entry name" value="PPR"/>
    <property type="match status" value="1"/>
</dbReference>
<dbReference type="InterPro" id="IPR007941">
    <property type="entry name" value="DUF726"/>
</dbReference>
<evidence type="ECO:0000256" key="2">
    <source>
        <dbReference type="ARBA" id="ARBA00022692"/>
    </source>
</evidence>
<organism evidence="6 7">
    <name type="scientific">Effrenium voratum</name>
    <dbReference type="NCBI Taxonomy" id="2562239"/>
    <lineage>
        <taxon>Eukaryota</taxon>
        <taxon>Sar</taxon>
        <taxon>Alveolata</taxon>
        <taxon>Dinophyceae</taxon>
        <taxon>Suessiales</taxon>
        <taxon>Symbiodiniaceae</taxon>
        <taxon>Effrenium</taxon>
    </lineage>
</organism>
<dbReference type="Pfam" id="PF05277">
    <property type="entry name" value="DUF726"/>
    <property type="match status" value="1"/>
</dbReference>
<accession>A0AA36NIU4</accession>
<dbReference type="Pfam" id="PF13812">
    <property type="entry name" value="PPR_3"/>
    <property type="match status" value="2"/>
</dbReference>
<evidence type="ECO:0000256" key="3">
    <source>
        <dbReference type="ARBA" id="ARBA00022737"/>
    </source>
</evidence>
<proteinExistence type="predicted"/>
<name>A0AA36NIU4_9DINO</name>
<reference evidence="6" key="1">
    <citation type="submission" date="2023-08" db="EMBL/GenBank/DDBJ databases">
        <authorList>
            <person name="Chen Y."/>
            <person name="Shah S."/>
            <person name="Dougan E. K."/>
            <person name="Thang M."/>
            <person name="Chan C."/>
        </authorList>
    </citation>
    <scope>NUCLEOTIDE SEQUENCE</scope>
</reference>
<dbReference type="Gene3D" id="1.25.40.10">
    <property type="entry name" value="Tetratricopeptide repeat domain"/>
    <property type="match status" value="3"/>
</dbReference>
<evidence type="ECO:0000313" key="7">
    <source>
        <dbReference type="Proteomes" id="UP001178507"/>
    </source>
</evidence>
<evidence type="ECO:0000313" key="6">
    <source>
        <dbReference type="EMBL" id="CAJ1403958.1"/>
    </source>
</evidence>
<sequence>MGTTGGPKTGLSREAEARGRIKALSRQQLWRQVAELLNERQLDGFAFGAAIHAAAAATAWHAAVHFLEGMASAGIVPQSISHNSAAVACGKAHWSRGLLLAENAALGRLLSTFGEDWRASLRVLRSMPSQELRPDVVNYTCGLQSAGAANWARALHLLWAGDQRNVVSFGVMKVFRWPLALHVLDTMPAWSTQPNVLSFSSLEWEWPIALSLLASMTLRSVQPNVVNFSSCIAACEKAGWQIAVALLADMRGARVLPNAISYNSAISCCRGHLALALELLEEMKQAKLEPTAASYSSCITSCERGGHWQMALHLLGCLPNPVSLSACMSACEKCSQWQVGLALLADADSVVAFNCGLAACEKGANLGLGLSLVQAMAQRRLTPDVISFNSLLHGCAFHGRWTWALGLLGVLEMQVNQISLNSATSACAAASQWLKPLELLLSSQRRSLQASEIYWGGCLEACQRASRWQSCLLALDSAGIAGLCSCITACDAAGRPQARLLASLGSELEKVLAFLYRYLEWGVSVAGLSAVKVPGVENVNLDGLGIQGHHDYPRHIANILAKIRIGEQRCEVQPEAPKPSGAAFL</sequence>
<comment type="caution">
    <text evidence="6">The sequence shown here is derived from an EMBL/GenBank/DDBJ whole genome shotgun (WGS) entry which is preliminary data.</text>
</comment>
<dbReference type="InterPro" id="IPR002885">
    <property type="entry name" value="PPR_rpt"/>
</dbReference>
<dbReference type="InterPro" id="IPR051240">
    <property type="entry name" value="Mito_RNA-Proc/Resp"/>
</dbReference>
<dbReference type="PANTHER" id="PTHR47933">
    <property type="entry name" value="PENTATRICOPEPTIDE REPEAT-CONTAINING PROTEIN 1, MITOCHONDRIAL"/>
    <property type="match status" value="1"/>
</dbReference>
<keyword evidence="2" id="KW-0812">Transmembrane</keyword>
<dbReference type="PANTHER" id="PTHR47933:SF11">
    <property type="entry name" value="PENTATRICOPEPTIDE REPEAT-CONTAINING PROTEIN 2"/>
    <property type="match status" value="1"/>
</dbReference>
<dbReference type="InterPro" id="IPR011990">
    <property type="entry name" value="TPR-like_helical_dom_sf"/>
</dbReference>
<evidence type="ECO:0000256" key="5">
    <source>
        <dbReference type="ARBA" id="ARBA00023136"/>
    </source>
</evidence>
<dbReference type="EMBL" id="CAUJNA010003517">
    <property type="protein sequence ID" value="CAJ1403958.1"/>
    <property type="molecule type" value="Genomic_DNA"/>
</dbReference>
<comment type="subcellular location">
    <subcellularLocation>
        <location evidence="1">Membrane</location>
        <topology evidence="1">Multi-pass membrane protein</topology>
    </subcellularLocation>
</comment>
<dbReference type="GO" id="GO:0016020">
    <property type="term" value="C:membrane"/>
    <property type="evidence" value="ECO:0007669"/>
    <property type="project" value="UniProtKB-SubCell"/>
</dbReference>